<reference evidence="1" key="1">
    <citation type="submission" date="2023-08" db="EMBL/GenBank/DDBJ databases">
        <authorList>
            <person name="Audoor S."/>
            <person name="Bilcke G."/>
        </authorList>
    </citation>
    <scope>NUCLEOTIDE SEQUENCE</scope>
</reference>
<comment type="caution">
    <text evidence="1">The sequence shown here is derived from an EMBL/GenBank/DDBJ whole genome shotgun (WGS) entry which is preliminary data.</text>
</comment>
<proteinExistence type="predicted"/>
<organism evidence="1 2">
    <name type="scientific">Cylindrotheca closterium</name>
    <dbReference type="NCBI Taxonomy" id="2856"/>
    <lineage>
        <taxon>Eukaryota</taxon>
        <taxon>Sar</taxon>
        <taxon>Stramenopiles</taxon>
        <taxon>Ochrophyta</taxon>
        <taxon>Bacillariophyta</taxon>
        <taxon>Bacillariophyceae</taxon>
        <taxon>Bacillariophycidae</taxon>
        <taxon>Bacillariales</taxon>
        <taxon>Bacillariaceae</taxon>
        <taxon>Cylindrotheca</taxon>
    </lineage>
</organism>
<dbReference type="InterPro" id="IPR032710">
    <property type="entry name" value="NTF2-like_dom_sf"/>
</dbReference>
<keyword evidence="2" id="KW-1185">Reference proteome</keyword>
<dbReference type="EMBL" id="CAKOGP040001758">
    <property type="protein sequence ID" value="CAJ1949332.1"/>
    <property type="molecule type" value="Genomic_DNA"/>
</dbReference>
<dbReference type="SUPFAM" id="SSF54427">
    <property type="entry name" value="NTF2-like"/>
    <property type="match status" value="1"/>
</dbReference>
<evidence type="ECO:0008006" key="3">
    <source>
        <dbReference type="Google" id="ProtNLM"/>
    </source>
</evidence>
<evidence type="ECO:0000313" key="1">
    <source>
        <dbReference type="EMBL" id="CAJ1949332.1"/>
    </source>
</evidence>
<sequence length="135" mass="14458">MGTADEEKAKSHLLDTYLKSFNAGNIEGIIESLDPEVQVCVEGTLTGDGRDTIVPSYLLDFEAKTQVSVTRAPVASTTTSSEGTHFIRVAIGLVSSRPGSPSTTLDVVYTYDGTTMKQVQHDISNVQTSSTTNEK</sequence>
<name>A0AAD2FQG4_9STRA</name>
<dbReference type="AlphaFoldDB" id="A0AAD2FQG4"/>
<protein>
    <recommendedName>
        <fullName evidence="3">SnoaL-like domain-containing protein</fullName>
    </recommendedName>
</protein>
<gene>
    <name evidence="1" type="ORF">CYCCA115_LOCUS12041</name>
</gene>
<accession>A0AAD2FQG4</accession>
<dbReference type="Proteomes" id="UP001295423">
    <property type="component" value="Unassembled WGS sequence"/>
</dbReference>
<evidence type="ECO:0000313" key="2">
    <source>
        <dbReference type="Proteomes" id="UP001295423"/>
    </source>
</evidence>